<dbReference type="RefSeq" id="WP_245878595.1">
    <property type="nucleotide sequence ID" value="NZ_FZOD01000030.1"/>
</dbReference>
<proteinExistence type="predicted"/>
<dbReference type="SUPFAM" id="SSF52507">
    <property type="entry name" value="Homo-oligomeric flavin-containing Cys decarboxylases, HFCD"/>
    <property type="match status" value="1"/>
</dbReference>
<dbReference type="PANTHER" id="PTHR14359:SF6">
    <property type="entry name" value="PHOSPHOPANTOTHENOYLCYSTEINE DECARBOXYLASE"/>
    <property type="match status" value="1"/>
</dbReference>
<dbReference type="GO" id="GO:0010181">
    <property type="term" value="F:FMN binding"/>
    <property type="evidence" value="ECO:0007669"/>
    <property type="project" value="TreeGrafter"/>
</dbReference>
<evidence type="ECO:0000313" key="2">
    <source>
        <dbReference type="EMBL" id="SNT25068.1"/>
    </source>
</evidence>
<feature type="domain" description="Flavoprotein" evidence="1">
    <location>
        <begin position="18"/>
        <end position="164"/>
    </location>
</feature>
<keyword evidence="3" id="KW-1185">Reference proteome</keyword>
<sequence length="217" mass="23452">MNPRPFEYQGVPAFGISRMLLVVTGSVSAADLPFWVEWLRASYPDLQIRVVVTRSAERFVTRVALAGRSGGEVFLDAWPDDESVARHVEWERWAQAIVVYPATLNFIARLALGLADTPAMLAAQCATVPVVLAPALPPGGLDSAAYQLHWTALHARRNVAVAPPRPGASVTTGQEDAWVPALMPDVLELVEQRRLELVTGAGSVRPAVASLADRVRA</sequence>
<reference evidence="2 3" key="1">
    <citation type="submission" date="2017-06" db="EMBL/GenBank/DDBJ databases">
        <authorList>
            <person name="Kim H.J."/>
            <person name="Triplett B.A."/>
        </authorList>
    </citation>
    <scope>NUCLEOTIDE SEQUENCE [LARGE SCALE GENOMIC DNA]</scope>
    <source>
        <strain evidence="2 3">CGMCC 4.2132</strain>
    </source>
</reference>
<dbReference type="GO" id="GO:0015937">
    <property type="term" value="P:coenzyme A biosynthetic process"/>
    <property type="evidence" value="ECO:0007669"/>
    <property type="project" value="TreeGrafter"/>
</dbReference>
<keyword evidence="2" id="KW-0436">Ligase</keyword>
<dbReference type="Pfam" id="PF02441">
    <property type="entry name" value="Flavoprotein"/>
    <property type="match status" value="1"/>
</dbReference>
<dbReference type="GO" id="GO:0071513">
    <property type="term" value="C:phosphopantothenoylcysteine decarboxylase complex"/>
    <property type="evidence" value="ECO:0007669"/>
    <property type="project" value="TreeGrafter"/>
</dbReference>
<dbReference type="InterPro" id="IPR036551">
    <property type="entry name" value="Flavin_trans-like"/>
</dbReference>
<dbReference type="GO" id="GO:0004633">
    <property type="term" value="F:phosphopantothenoylcysteine decarboxylase activity"/>
    <property type="evidence" value="ECO:0007669"/>
    <property type="project" value="TreeGrafter"/>
</dbReference>
<accession>A0A239L585</accession>
<dbReference type="Gene3D" id="3.40.50.1950">
    <property type="entry name" value="Flavin prenyltransferase-like"/>
    <property type="match status" value="1"/>
</dbReference>
<dbReference type="PANTHER" id="PTHR14359">
    <property type="entry name" value="HOMO-OLIGOMERIC FLAVIN CONTAINING CYS DECARBOXYLASE FAMILY"/>
    <property type="match status" value="1"/>
</dbReference>
<dbReference type="InterPro" id="IPR003382">
    <property type="entry name" value="Flavoprotein"/>
</dbReference>
<organism evidence="2 3">
    <name type="scientific">Streptosporangium subroseum</name>
    <dbReference type="NCBI Taxonomy" id="106412"/>
    <lineage>
        <taxon>Bacteria</taxon>
        <taxon>Bacillati</taxon>
        <taxon>Actinomycetota</taxon>
        <taxon>Actinomycetes</taxon>
        <taxon>Streptosporangiales</taxon>
        <taxon>Streptosporangiaceae</taxon>
        <taxon>Streptosporangium</taxon>
    </lineage>
</organism>
<dbReference type="GO" id="GO:0016874">
    <property type="term" value="F:ligase activity"/>
    <property type="evidence" value="ECO:0007669"/>
    <property type="project" value="UniProtKB-KW"/>
</dbReference>
<evidence type="ECO:0000259" key="1">
    <source>
        <dbReference type="Pfam" id="PF02441"/>
    </source>
</evidence>
<name>A0A239L585_9ACTN</name>
<dbReference type="EMBL" id="FZOD01000030">
    <property type="protein sequence ID" value="SNT25068.1"/>
    <property type="molecule type" value="Genomic_DNA"/>
</dbReference>
<protein>
    <submittedName>
        <fullName evidence="2">Phosphopantothenoylcysteine decarboxylase / phosphopantothenate--cysteine ligase</fullName>
    </submittedName>
</protein>
<dbReference type="AlphaFoldDB" id="A0A239L585"/>
<dbReference type="Proteomes" id="UP000198282">
    <property type="component" value="Unassembled WGS sequence"/>
</dbReference>
<evidence type="ECO:0000313" key="3">
    <source>
        <dbReference type="Proteomes" id="UP000198282"/>
    </source>
</evidence>
<gene>
    <name evidence="2" type="ORF">SAMN05216276_103079</name>
</gene>